<protein>
    <submittedName>
        <fullName evidence="2">Phloem protein 2 A1-like</fullName>
    </submittedName>
</protein>
<reference evidence="2 3" key="1">
    <citation type="submission" date="2019-09" db="EMBL/GenBank/DDBJ databases">
        <authorList>
            <person name="Ou C."/>
        </authorList>
    </citation>
    <scope>NUCLEOTIDE SEQUENCE [LARGE SCALE GENOMIC DNA]</scope>
    <source>
        <strain evidence="2">S2</strain>
        <tissue evidence="2">Leaf</tissue>
    </source>
</reference>
<dbReference type="Proteomes" id="UP000327157">
    <property type="component" value="Chromosome 5"/>
</dbReference>
<organism evidence="2 3">
    <name type="scientific">Pyrus ussuriensis x Pyrus communis</name>
    <dbReference type="NCBI Taxonomy" id="2448454"/>
    <lineage>
        <taxon>Eukaryota</taxon>
        <taxon>Viridiplantae</taxon>
        <taxon>Streptophyta</taxon>
        <taxon>Embryophyta</taxon>
        <taxon>Tracheophyta</taxon>
        <taxon>Spermatophyta</taxon>
        <taxon>Magnoliopsida</taxon>
        <taxon>eudicotyledons</taxon>
        <taxon>Gunneridae</taxon>
        <taxon>Pentapetalae</taxon>
        <taxon>rosids</taxon>
        <taxon>fabids</taxon>
        <taxon>Rosales</taxon>
        <taxon>Rosaceae</taxon>
        <taxon>Amygdaloideae</taxon>
        <taxon>Maleae</taxon>
        <taxon>Pyrus</taxon>
    </lineage>
</organism>
<feature type="region of interest" description="Disordered" evidence="1">
    <location>
        <begin position="1"/>
        <end position="76"/>
    </location>
</feature>
<evidence type="ECO:0000256" key="1">
    <source>
        <dbReference type="SAM" id="MobiDB-lite"/>
    </source>
</evidence>
<dbReference type="Pfam" id="PF14299">
    <property type="entry name" value="PP2"/>
    <property type="match status" value="1"/>
</dbReference>
<keyword evidence="3" id="KW-1185">Reference proteome</keyword>
<reference evidence="3" key="2">
    <citation type="submission" date="2019-10" db="EMBL/GenBank/DDBJ databases">
        <title>A de novo genome assembly of a pear dwarfing rootstock.</title>
        <authorList>
            <person name="Wang F."/>
            <person name="Wang J."/>
            <person name="Li S."/>
            <person name="Zhang Y."/>
            <person name="Fang M."/>
            <person name="Ma L."/>
            <person name="Zhao Y."/>
            <person name="Jiang S."/>
        </authorList>
    </citation>
    <scope>NUCLEOTIDE SEQUENCE [LARGE SCALE GENOMIC DNA]</scope>
</reference>
<dbReference type="InterPro" id="IPR025886">
    <property type="entry name" value="PP2-like"/>
</dbReference>
<dbReference type="InterPro" id="IPR052147">
    <property type="entry name" value="PP2-like/Lectin"/>
</dbReference>
<dbReference type="PANTHER" id="PTHR48478:SF1">
    <property type="entry name" value="LECTIN-LIKE"/>
    <property type="match status" value="1"/>
</dbReference>
<dbReference type="EMBL" id="SMOL01000004">
    <property type="protein sequence ID" value="KAB2637035.1"/>
    <property type="molecule type" value="Genomic_DNA"/>
</dbReference>
<name>A0A5N5IA23_9ROSA</name>
<evidence type="ECO:0000313" key="3">
    <source>
        <dbReference type="Proteomes" id="UP000327157"/>
    </source>
</evidence>
<comment type="caution">
    <text evidence="2">The sequence shown here is derived from an EMBL/GenBank/DDBJ whole genome shotgun (WGS) entry which is preliminary data.</text>
</comment>
<accession>A0A5N5IA23</accession>
<proteinExistence type="predicted"/>
<sequence length="298" mass="33710">MGTGWSQDEASQSRSQPPSEQPTNNKVAAEKETEAKPTVSKPTVVERTAADHQAKPSVNNNQEAAAAKEVKEIEKRTAAQQVRQQQFPHNYEALVKDADTPINKSSIENLFQQLQAGVILNQKKKKYWVDKKSNNCFMVYARDLSITWAEDDRYWHWYSLQETSDVFIDAAELLNVCWLEVHGKFETANLSPGTLYEVAFVVKLNAADYGWEVPVNFRLTLPDGTRQCRKVNLMQTPRGQWIEIPVGEFKASPEKSGDMEFSMYEYDGGNWKKGLVIKGVVIRPKNQVAQYSATSLTS</sequence>
<dbReference type="OrthoDB" id="1151776at2759"/>
<evidence type="ECO:0000313" key="2">
    <source>
        <dbReference type="EMBL" id="KAB2637035.1"/>
    </source>
</evidence>
<feature type="compositionally biased region" description="Polar residues" evidence="1">
    <location>
        <begin position="1"/>
        <end position="10"/>
    </location>
</feature>
<gene>
    <name evidence="2" type="ORF">D8674_027569</name>
</gene>
<dbReference type="PANTHER" id="PTHR48478">
    <property type="entry name" value="LECTIN-LIKE"/>
    <property type="match status" value="1"/>
</dbReference>
<feature type="compositionally biased region" description="Low complexity" evidence="1">
    <location>
        <begin position="12"/>
        <end position="22"/>
    </location>
</feature>
<reference evidence="2 3" key="3">
    <citation type="submission" date="2019-11" db="EMBL/GenBank/DDBJ databases">
        <title>A de novo genome assembly of a pear dwarfing rootstock.</title>
        <authorList>
            <person name="Wang F."/>
            <person name="Wang J."/>
            <person name="Li S."/>
            <person name="Zhang Y."/>
            <person name="Fang M."/>
            <person name="Ma L."/>
            <person name="Zhao Y."/>
            <person name="Jiang S."/>
        </authorList>
    </citation>
    <scope>NUCLEOTIDE SEQUENCE [LARGE SCALE GENOMIC DNA]</scope>
    <source>
        <strain evidence="2">S2</strain>
        <tissue evidence="2">Leaf</tissue>
    </source>
</reference>
<dbReference type="AlphaFoldDB" id="A0A5N5IA23"/>
<feature type="compositionally biased region" description="Basic and acidic residues" evidence="1">
    <location>
        <begin position="66"/>
        <end position="76"/>
    </location>
</feature>
<dbReference type="GO" id="GO:0030246">
    <property type="term" value="F:carbohydrate binding"/>
    <property type="evidence" value="ECO:0007669"/>
    <property type="project" value="InterPro"/>
</dbReference>